<dbReference type="Pfam" id="PF22458">
    <property type="entry name" value="RsmF-B_ferredox"/>
    <property type="match status" value="1"/>
</dbReference>
<dbReference type="GO" id="GO:0032259">
    <property type="term" value="P:methylation"/>
    <property type="evidence" value="ECO:0007669"/>
    <property type="project" value="UniProtKB-KW"/>
</dbReference>
<keyword evidence="9 13" id="KW-0694">RNA-binding</keyword>
<keyword evidence="8 13" id="KW-0949">S-adenosyl-L-methionine</keyword>
<evidence type="ECO:0000256" key="11">
    <source>
        <dbReference type="ARBA" id="ARBA00031088"/>
    </source>
</evidence>
<dbReference type="InterPro" id="IPR004573">
    <property type="entry name" value="rRNA_ssu_MeTfrase_B"/>
</dbReference>
<evidence type="ECO:0000256" key="13">
    <source>
        <dbReference type="PROSITE-ProRule" id="PRU01023"/>
    </source>
</evidence>
<evidence type="ECO:0000256" key="7">
    <source>
        <dbReference type="ARBA" id="ARBA00022679"/>
    </source>
</evidence>
<evidence type="ECO:0000256" key="6">
    <source>
        <dbReference type="ARBA" id="ARBA00022603"/>
    </source>
</evidence>
<dbReference type="PANTHER" id="PTHR22807:SF61">
    <property type="entry name" value="NOL1_NOP2_SUN FAMILY PROTEIN _ ANTITERMINATION NUSB DOMAIN-CONTAINING PROTEIN"/>
    <property type="match status" value="1"/>
</dbReference>
<proteinExistence type="inferred from homology"/>
<reference evidence="16 17" key="1">
    <citation type="submission" date="2024-04" db="EMBL/GenBank/DDBJ databases">
        <title>Luteolibacter sp. isolated from soil.</title>
        <authorList>
            <person name="An J."/>
        </authorList>
    </citation>
    <scope>NUCLEOTIDE SEQUENCE [LARGE SCALE GENOMIC DNA]</scope>
    <source>
        <strain evidence="16 17">Y139</strain>
    </source>
</reference>
<dbReference type="InterPro" id="IPR049560">
    <property type="entry name" value="MeTrfase_RsmB-F_NOP2_cat"/>
</dbReference>
<feature type="active site" description="Nucleophile" evidence="13">
    <location>
        <position position="370"/>
    </location>
</feature>
<evidence type="ECO:0000256" key="4">
    <source>
        <dbReference type="ARBA" id="ARBA00022490"/>
    </source>
</evidence>
<dbReference type="PANTHER" id="PTHR22807">
    <property type="entry name" value="NOP2 YEAST -RELATED NOL1/NOP2/FMU SUN DOMAIN-CONTAINING"/>
    <property type="match status" value="1"/>
</dbReference>
<evidence type="ECO:0000313" key="17">
    <source>
        <dbReference type="Proteomes" id="UP001371305"/>
    </source>
</evidence>
<feature type="binding site" evidence="13">
    <location>
        <begin position="247"/>
        <end position="253"/>
    </location>
    <ligand>
        <name>S-adenosyl-L-methionine</name>
        <dbReference type="ChEBI" id="CHEBI:59789"/>
    </ligand>
</feature>
<feature type="binding site" evidence="13">
    <location>
        <position position="271"/>
    </location>
    <ligand>
        <name>S-adenosyl-L-methionine</name>
        <dbReference type="ChEBI" id="CHEBI:59789"/>
    </ligand>
</feature>
<comment type="subcellular location">
    <subcellularLocation>
        <location evidence="2">Cytoplasm</location>
    </subcellularLocation>
</comment>
<accession>A0ABU9AVX7</accession>
<feature type="binding site" evidence="13">
    <location>
        <position position="298"/>
    </location>
    <ligand>
        <name>S-adenosyl-L-methionine</name>
        <dbReference type="ChEBI" id="CHEBI:59789"/>
    </ligand>
</feature>
<evidence type="ECO:0000313" key="16">
    <source>
        <dbReference type="EMBL" id="MEK7951914.1"/>
    </source>
</evidence>
<dbReference type="SUPFAM" id="SSF53335">
    <property type="entry name" value="S-adenosyl-L-methionine-dependent methyltransferases"/>
    <property type="match status" value="1"/>
</dbReference>
<evidence type="ECO:0000256" key="10">
    <source>
        <dbReference type="ARBA" id="ARBA00030399"/>
    </source>
</evidence>
<comment type="catalytic activity">
    <reaction evidence="12">
        <text>cytidine(967) in 16S rRNA + S-adenosyl-L-methionine = 5-methylcytidine(967) in 16S rRNA + S-adenosyl-L-homocysteine + H(+)</text>
        <dbReference type="Rhea" id="RHEA:42748"/>
        <dbReference type="Rhea" id="RHEA-COMP:10219"/>
        <dbReference type="Rhea" id="RHEA-COMP:10220"/>
        <dbReference type="ChEBI" id="CHEBI:15378"/>
        <dbReference type="ChEBI" id="CHEBI:57856"/>
        <dbReference type="ChEBI" id="CHEBI:59789"/>
        <dbReference type="ChEBI" id="CHEBI:74483"/>
        <dbReference type="ChEBI" id="CHEBI:82748"/>
        <dbReference type="EC" id="2.1.1.176"/>
    </reaction>
</comment>
<feature type="binding site" evidence="13">
    <location>
        <position position="317"/>
    </location>
    <ligand>
        <name>S-adenosyl-L-methionine</name>
        <dbReference type="ChEBI" id="CHEBI:59789"/>
    </ligand>
</feature>
<evidence type="ECO:0000256" key="3">
    <source>
        <dbReference type="ARBA" id="ARBA00012140"/>
    </source>
</evidence>
<dbReference type="PRINTS" id="PR02008">
    <property type="entry name" value="RCMTFAMILY"/>
</dbReference>
<feature type="region of interest" description="Disordered" evidence="14">
    <location>
        <begin position="176"/>
        <end position="197"/>
    </location>
</feature>
<dbReference type="NCBIfam" id="TIGR00563">
    <property type="entry name" value="rsmB"/>
    <property type="match status" value="1"/>
</dbReference>
<keyword evidence="5" id="KW-0698">rRNA processing</keyword>
<dbReference type="CDD" id="cd02440">
    <property type="entry name" value="AdoMet_MTases"/>
    <property type="match status" value="1"/>
</dbReference>
<dbReference type="PROSITE" id="PS51686">
    <property type="entry name" value="SAM_MT_RSMB_NOP"/>
    <property type="match status" value="1"/>
</dbReference>
<dbReference type="SUPFAM" id="SSF48013">
    <property type="entry name" value="NusB-like"/>
    <property type="match status" value="1"/>
</dbReference>
<evidence type="ECO:0000256" key="14">
    <source>
        <dbReference type="SAM" id="MobiDB-lite"/>
    </source>
</evidence>
<dbReference type="GO" id="GO:0008168">
    <property type="term" value="F:methyltransferase activity"/>
    <property type="evidence" value="ECO:0007669"/>
    <property type="project" value="UniProtKB-KW"/>
</dbReference>
<organism evidence="16 17">
    <name type="scientific">Luteolibacter soli</name>
    <dbReference type="NCBI Taxonomy" id="3135280"/>
    <lineage>
        <taxon>Bacteria</taxon>
        <taxon>Pseudomonadati</taxon>
        <taxon>Verrucomicrobiota</taxon>
        <taxon>Verrucomicrobiia</taxon>
        <taxon>Verrucomicrobiales</taxon>
        <taxon>Verrucomicrobiaceae</taxon>
        <taxon>Luteolibacter</taxon>
    </lineage>
</organism>
<keyword evidence="4" id="KW-0963">Cytoplasm</keyword>
<evidence type="ECO:0000256" key="12">
    <source>
        <dbReference type="ARBA" id="ARBA00047283"/>
    </source>
</evidence>
<dbReference type="InterPro" id="IPR023267">
    <property type="entry name" value="RCMT"/>
</dbReference>
<evidence type="ECO:0000256" key="2">
    <source>
        <dbReference type="ARBA" id="ARBA00004496"/>
    </source>
</evidence>
<dbReference type="RefSeq" id="WP_341405672.1">
    <property type="nucleotide sequence ID" value="NZ_JBBUKT010000005.1"/>
</dbReference>
<comment type="caution">
    <text evidence="16">The sequence shown here is derived from an EMBL/GenBank/DDBJ whole genome shotgun (WGS) entry which is preliminary data.</text>
</comment>
<evidence type="ECO:0000256" key="1">
    <source>
        <dbReference type="ARBA" id="ARBA00002724"/>
    </source>
</evidence>
<protein>
    <recommendedName>
        <fullName evidence="3">16S rRNA (cytosine(967)-C(5))-methyltransferase</fullName>
        <ecNumber evidence="3">2.1.1.176</ecNumber>
    </recommendedName>
    <alternativeName>
        <fullName evidence="10">16S rRNA m5C967 methyltransferase</fullName>
    </alternativeName>
    <alternativeName>
        <fullName evidence="11">rRNA (cytosine-C(5)-)-methyltransferase RsmB</fullName>
    </alternativeName>
</protein>
<sequence>MKSPRRAAVSILRAWTKGHAYAENLIERHASRNDLSSADRALLNAIVLGVLRNLRLLDHWIGELRKGKLDDETRDILRVGLCQLLILELPDHAAVFETVELGKSASRGLINAVMRRAAATKKKLLDLSEVPPAVACSHPDWLLKRWKKAYGKDEAIELMLFNNQPAPTIARINPLAPASADLPPAPRSQEEDEETTVPDLPDGFFQIEGPIPTQLLASGAIYIQDPATRHCVDLLDPRPGERILDACAAPGGKAFLIAAAQRGGKDLICTDSNEKRLPRLRENLERLHIKDTEIDCHDWSTPAPAKWHASFDAILLDVPCSNTGVFRRRVDVRWRIKPSDITELTKLQRQIIENALPCLKPGGRLVYSTCSIEAEENTGLIEALLADHPELSLEGTHQALPQRDGTDGAFAALLRLA</sequence>
<evidence type="ECO:0000256" key="8">
    <source>
        <dbReference type="ARBA" id="ARBA00022691"/>
    </source>
</evidence>
<dbReference type="InterPro" id="IPR006027">
    <property type="entry name" value="NusB_RsmB_TIM44"/>
</dbReference>
<dbReference type="Gene3D" id="3.30.70.1170">
    <property type="entry name" value="Sun protein, domain 3"/>
    <property type="match status" value="1"/>
</dbReference>
<dbReference type="InterPro" id="IPR054728">
    <property type="entry name" value="RsmB-like_ferredoxin"/>
</dbReference>
<name>A0ABU9AVX7_9BACT</name>
<comment type="function">
    <text evidence="1">Specifically methylates the cytosine at position 967 (m5C967) of 16S rRNA.</text>
</comment>
<keyword evidence="7 13" id="KW-0808">Transferase</keyword>
<dbReference type="InterPro" id="IPR029063">
    <property type="entry name" value="SAM-dependent_MTases_sf"/>
</dbReference>
<keyword evidence="17" id="KW-1185">Reference proteome</keyword>
<dbReference type="EC" id="2.1.1.176" evidence="3"/>
<evidence type="ECO:0000256" key="5">
    <source>
        <dbReference type="ARBA" id="ARBA00022552"/>
    </source>
</evidence>
<dbReference type="InterPro" id="IPR035926">
    <property type="entry name" value="NusB-like_sf"/>
</dbReference>
<dbReference type="InterPro" id="IPR001678">
    <property type="entry name" value="MeTrfase_RsmB-F_NOP2_dom"/>
</dbReference>
<evidence type="ECO:0000259" key="15">
    <source>
        <dbReference type="PROSITE" id="PS51686"/>
    </source>
</evidence>
<dbReference type="Gene3D" id="1.10.940.10">
    <property type="entry name" value="NusB-like"/>
    <property type="match status" value="1"/>
</dbReference>
<dbReference type="Pfam" id="PF01029">
    <property type="entry name" value="NusB"/>
    <property type="match status" value="1"/>
</dbReference>
<dbReference type="Proteomes" id="UP001371305">
    <property type="component" value="Unassembled WGS sequence"/>
</dbReference>
<comment type="similarity">
    <text evidence="13">Belongs to the class I-like SAM-binding methyltransferase superfamily. RsmB/NOP family.</text>
</comment>
<gene>
    <name evidence="16" type="primary">rsmB</name>
    <name evidence="16" type="ORF">WKV53_15470</name>
</gene>
<dbReference type="Gene3D" id="3.40.50.150">
    <property type="entry name" value="Vaccinia Virus protein VP39"/>
    <property type="match status" value="1"/>
</dbReference>
<keyword evidence="6 13" id="KW-0489">Methyltransferase</keyword>
<dbReference type="EMBL" id="JBBUKT010000005">
    <property type="protein sequence ID" value="MEK7951914.1"/>
    <property type="molecule type" value="Genomic_DNA"/>
</dbReference>
<dbReference type="Pfam" id="PF01189">
    <property type="entry name" value="Methyltr_RsmB-F"/>
    <property type="match status" value="1"/>
</dbReference>
<feature type="domain" description="SAM-dependent MTase RsmB/NOP-type" evidence="15">
    <location>
        <begin position="158"/>
        <end position="417"/>
    </location>
</feature>
<evidence type="ECO:0000256" key="9">
    <source>
        <dbReference type="ARBA" id="ARBA00022884"/>
    </source>
</evidence>